<dbReference type="PROSITE" id="PS50002">
    <property type="entry name" value="SH3"/>
    <property type="match status" value="1"/>
</dbReference>
<name>A0A8S0VZQ1_CYCAE</name>
<keyword evidence="1 2" id="KW-0728">SH3 domain</keyword>
<organism evidence="5 6">
    <name type="scientific">Cyclocybe aegerita</name>
    <name type="common">Black poplar mushroom</name>
    <name type="synonym">Agrocybe aegerita</name>
    <dbReference type="NCBI Taxonomy" id="1973307"/>
    <lineage>
        <taxon>Eukaryota</taxon>
        <taxon>Fungi</taxon>
        <taxon>Dikarya</taxon>
        <taxon>Basidiomycota</taxon>
        <taxon>Agaricomycotina</taxon>
        <taxon>Agaricomycetes</taxon>
        <taxon>Agaricomycetidae</taxon>
        <taxon>Agaricales</taxon>
        <taxon>Agaricineae</taxon>
        <taxon>Bolbitiaceae</taxon>
        <taxon>Cyclocybe</taxon>
    </lineage>
</organism>
<evidence type="ECO:0000313" key="5">
    <source>
        <dbReference type="EMBL" id="CAA7269014.1"/>
    </source>
</evidence>
<dbReference type="Gene3D" id="2.30.30.40">
    <property type="entry name" value="SH3 Domains"/>
    <property type="match status" value="1"/>
</dbReference>
<feature type="region of interest" description="Disordered" evidence="3">
    <location>
        <begin position="107"/>
        <end position="131"/>
    </location>
</feature>
<feature type="region of interest" description="Disordered" evidence="3">
    <location>
        <begin position="174"/>
        <end position="219"/>
    </location>
</feature>
<sequence>MVFANLGSHEKEAFFSLLDEYFSSRPDIFASPDATTGPQSGTAAVSAVQRAMAANPEATAKVMSAGLRHVAANSRTVSGGGPGATGASDNEVPSVAGRVAAFAAANRSSFAPATTTSSATADRPSSSTASLTSIKKFGDVDTSSTKAFLGSLRNSNSNKAPPQPPVVPAAFAARQSNFGPPPVRRGGSSPTPEPASAPAPPPVAPRYQPPPKQEESEGEWAEAIYDYDSGEPGDLKITEGERILLTERTSDDWWVAFPSFQPHLISPGALFITPPPFLLINRLLVVVWPRFRVLTPLLSFPFYPIPIPNSGLYLDSASPFQVPH</sequence>
<dbReference type="Proteomes" id="UP000467700">
    <property type="component" value="Unassembled WGS sequence"/>
</dbReference>
<dbReference type="InterPro" id="IPR036028">
    <property type="entry name" value="SH3-like_dom_sf"/>
</dbReference>
<feature type="domain" description="SH3" evidence="4">
    <location>
        <begin position="216"/>
        <end position="283"/>
    </location>
</feature>
<proteinExistence type="predicted"/>
<evidence type="ECO:0000313" key="6">
    <source>
        <dbReference type="Proteomes" id="UP000467700"/>
    </source>
</evidence>
<evidence type="ECO:0000259" key="4">
    <source>
        <dbReference type="PROSITE" id="PS50002"/>
    </source>
</evidence>
<dbReference type="CDD" id="cd00174">
    <property type="entry name" value="SH3"/>
    <property type="match status" value="1"/>
</dbReference>
<gene>
    <name evidence="5" type="ORF">AAE3_LOCUS11249</name>
</gene>
<evidence type="ECO:0000256" key="3">
    <source>
        <dbReference type="SAM" id="MobiDB-lite"/>
    </source>
</evidence>
<feature type="compositionally biased region" description="Low complexity" evidence="3">
    <location>
        <begin position="107"/>
        <end position="130"/>
    </location>
</feature>
<keyword evidence="6" id="KW-1185">Reference proteome</keyword>
<accession>A0A8S0VZQ1</accession>
<dbReference type="OrthoDB" id="10255128at2759"/>
<dbReference type="AlphaFoldDB" id="A0A8S0VZQ1"/>
<protein>
    <recommendedName>
        <fullName evidence="4">SH3 domain-containing protein</fullName>
    </recommendedName>
</protein>
<evidence type="ECO:0000256" key="2">
    <source>
        <dbReference type="PROSITE-ProRule" id="PRU00192"/>
    </source>
</evidence>
<comment type="caution">
    <text evidence="5">The sequence shown here is derived from an EMBL/GenBank/DDBJ whole genome shotgun (WGS) entry which is preliminary data.</text>
</comment>
<reference evidence="5 6" key="1">
    <citation type="submission" date="2020-01" db="EMBL/GenBank/DDBJ databases">
        <authorList>
            <person name="Gupta K D."/>
        </authorList>
    </citation>
    <scope>NUCLEOTIDE SEQUENCE [LARGE SCALE GENOMIC DNA]</scope>
</reference>
<dbReference type="SUPFAM" id="SSF50044">
    <property type="entry name" value="SH3-domain"/>
    <property type="match status" value="1"/>
</dbReference>
<feature type="compositionally biased region" description="Pro residues" evidence="3">
    <location>
        <begin position="191"/>
        <end position="211"/>
    </location>
</feature>
<dbReference type="Pfam" id="PF00018">
    <property type="entry name" value="SH3_1"/>
    <property type="match status" value="1"/>
</dbReference>
<evidence type="ECO:0000256" key="1">
    <source>
        <dbReference type="ARBA" id="ARBA00022443"/>
    </source>
</evidence>
<dbReference type="InterPro" id="IPR001452">
    <property type="entry name" value="SH3_domain"/>
</dbReference>
<dbReference type="EMBL" id="CACVBS010000073">
    <property type="protein sequence ID" value="CAA7269014.1"/>
    <property type="molecule type" value="Genomic_DNA"/>
</dbReference>